<dbReference type="Gene3D" id="3.40.50.10610">
    <property type="entry name" value="ABC-type transport auxiliary lipoprotein component"/>
    <property type="match status" value="1"/>
</dbReference>
<dbReference type="Pfam" id="PF05643">
    <property type="entry name" value="GNA1162-like"/>
    <property type="match status" value="1"/>
</dbReference>
<sequence>MKKLIAACGVLAALLLTGCAPHKKPYDYSAFRASKPASILVLPADNKAPDVNAASSFTSLVTEPLAEAGYYVFPVAVVDETFQQNGLTNGHEIQAVSPQRLHDIFHADSALYISVNDYGSSYQVIQSVTTVSATARLVDLRTGKEIWQGVATASDAEDNNNNNGGLIGMLVSAAIKQISSNVSDKAHTIAGVTSARLLAQNEQGGLLVGPRYKLATVR</sequence>
<dbReference type="EMBL" id="OCMY01000001">
    <property type="protein sequence ID" value="SOD36569.1"/>
    <property type="molecule type" value="Genomic_DNA"/>
</dbReference>
<dbReference type="Proteomes" id="UP000219271">
    <property type="component" value="Unassembled WGS sequence"/>
</dbReference>
<reference evidence="2" key="1">
    <citation type="submission" date="2017-09" db="EMBL/GenBank/DDBJ databases">
        <authorList>
            <person name="Varghese N."/>
            <person name="Submissions S."/>
        </authorList>
    </citation>
    <scope>NUCLEOTIDE SEQUENCE [LARGE SCALE GENOMIC DNA]</scope>
    <source>
        <strain evidence="2">JKS000234</strain>
    </source>
</reference>
<dbReference type="OrthoDB" id="1014694at2"/>
<evidence type="ECO:0000313" key="2">
    <source>
        <dbReference type="Proteomes" id="UP000219271"/>
    </source>
</evidence>
<organism evidence="1 2">
    <name type="scientific">Candidatus Pantoea floridensis</name>
    <dbReference type="NCBI Taxonomy" id="1938870"/>
    <lineage>
        <taxon>Bacteria</taxon>
        <taxon>Pseudomonadati</taxon>
        <taxon>Pseudomonadota</taxon>
        <taxon>Gammaproteobacteria</taxon>
        <taxon>Enterobacterales</taxon>
        <taxon>Erwiniaceae</taxon>
        <taxon>Pantoea</taxon>
    </lineage>
</organism>
<evidence type="ECO:0000313" key="1">
    <source>
        <dbReference type="EMBL" id="SOD36569.1"/>
    </source>
</evidence>
<gene>
    <name evidence="1" type="ORF">SAMN06273570_0874</name>
</gene>
<proteinExistence type="predicted"/>
<dbReference type="PROSITE" id="PS51257">
    <property type="entry name" value="PROKAR_LIPOPROTEIN"/>
    <property type="match status" value="1"/>
</dbReference>
<protein>
    <recommendedName>
        <fullName evidence="3">Lipoprotein</fullName>
    </recommendedName>
</protein>
<dbReference type="RefSeq" id="WP_097094751.1">
    <property type="nucleotide sequence ID" value="NZ_OCMY01000001.1"/>
</dbReference>
<dbReference type="InterPro" id="IPR008517">
    <property type="entry name" value="GNA1162-like"/>
</dbReference>
<accession>A0A286BQX8</accession>
<dbReference type="AlphaFoldDB" id="A0A286BQX8"/>
<keyword evidence="2" id="KW-1185">Reference proteome</keyword>
<evidence type="ECO:0008006" key="3">
    <source>
        <dbReference type="Google" id="ProtNLM"/>
    </source>
</evidence>
<name>A0A286BQX8_9GAMM</name>